<organism evidence="1 2">
    <name type="scientific">Melastoma candidum</name>
    <dbReference type="NCBI Taxonomy" id="119954"/>
    <lineage>
        <taxon>Eukaryota</taxon>
        <taxon>Viridiplantae</taxon>
        <taxon>Streptophyta</taxon>
        <taxon>Embryophyta</taxon>
        <taxon>Tracheophyta</taxon>
        <taxon>Spermatophyta</taxon>
        <taxon>Magnoliopsida</taxon>
        <taxon>eudicotyledons</taxon>
        <taxon>Gunneridae</taxon>
        <taxon>Pentapetalae</taxon>
        <taxon>rosids</taxon>
        <taxon>malvids</taxon>
        <taxon>Myrtales</taxon>
        <taxon>Melastomataceae</taxon>
        <taxon>Melastomatoideae</taxon>
        <taxon>Melastomateae</taxon>
        <taxon>Melastoma</taxon>
    </lineage>
</organism>
<accession>A0ACB9QTJ7</accession>
<proteinExistence type="predicted"/>
<protein>
    <submittedName>
        <fullName evidence="1">Uncharacterized protein</fullName>
    </submittedName>
</protein>
<comment type="caution">
    <text evidence="1">The sequence shown here is derived from an EMBL/GenBank/DDBJ whole genome shotgun (WGS) entry which is preliminary data.</text>
</comment>
<name>A0ACB9QTJ7_9MYRT</name>
<evidence type="ECO:0000313" key="1">
    <source>
        <dbReference type="EMBL" id="KAI4370246.1"/>
    </source>
</evidence>
<reference evidence="2" key="1">
    <citation type="journal article" date="2023" name="Front. Plant Sci.">
        <title>Chromosomal-level genome assembly of Melastoma candidum provides insights into trichome evolution.</title>
        <authorList>
            <person name="Zhong Y."/>
            <person name="Wu W."/>
            <person name="Sun C."/>
            <person name="Zou P."/>
            <person name="Liu Y."/>
            <person name="Dai S."/>
            <person name="Zhou R."/>
        </authorList>
    </citation>
    <scope>NUCLEOTIDE SEQUENCE [LARGE SCALE GENOMIC DNA]</scope>
</reference>
<keyword evidence="2" id="KW-1185">Reference proteome</keyword>
<dbReference type="Proteomes" id="UP001057402">
    <property type="component" value="Chromosome 5"/>
</dbReference>
<dbReference type="EMBL" id="CM042884">
    <property type="protein sequence ID" value="KAI4370246.1"/>
    <property type="molecule type" value="Genomic_DNA"/>
</dbReference>
<evidence type="ECO:0000313" key="2">
    <source>
        <dbReference type="Proteomes" id="UP001057402"/>
    </source>
</evidence>
<sequence length="326" mass="37301">MDSEEKGHAVVDILQRLQKHVRMSRKVGCQIGNINFEARSCNNVDTDLGGVQSRESLMMPCDSLVGVNLGEASSPRIVFISSSMNKELFNSIKATLEEFKDCFAWDYTEMPGLDRRLVEHKLPIKTGFKPVQQAPRRMTHEVTQAVFEEVKKLFKAGYIRTSRYTEWISSIVPVIKKNGKIRVCIDFRDLNRATPKDEYPMPIADDLVDKTAGHQIMTFMDGFSGYNQIFLAEEDIHKTAFRCPLGIFEWVVMPFGLKNAGATYQRAMNAIFDALISKTVEVYIDDIVVKSQDEKSHVNDLRNAFIQMRKHQLKLNPLNTCVFFRF</sequence>
<gene>
    <name evidence="1" type="ORF">MLD38_018615</name>
</gene>